<protein>
    <recommendedName>
        <fullName evidence="4">YfeABCD locus regulator</fullName>
    </recommendedName>
</protein>
<accession>A0A8I1W7Y8</accession>
<proteinExistence type="predicted"/>
<keyword evidence="1" id="KW-1133">Transmembrane helix</keyword>
<dbReference type="Proteomes" id="UP000664658">
    <property type="component" value="Unassembled WGS sequence"/>
</dbReference>
<feature type="transmembrane region" description="Helical" evidence="1">
    <location>
        <begin position="87"/>
        <end position="104"/>
    </location>
</feature>
<feature type="transmembrane region" description="Helical" evidence="1">
    <location>
        <begin position="157"/>
        <end position="175"/>
    </location>
</feature>
<dbReference type="Pfam" id="PF14002">
    <property type="entry name" value="YniB"/>
    <property type="match status" value="1"/>
</dbReference>
<evidence type="ECO:0000313" key="2">
    <source>
        <dbReference type="EMBL" id="MBO1109268.1"/>
    </source>
</evidence>
<dbReference type="RefSeq" id="WP_047708507.1">
    <property type="nucleotide sequence ID" value="NZ_JAFNAA010000016.1"/>
</dbReference>
<organism evidence="2 3">
    <name type="scientific">Plesiomonas shigelloides</name>
    <name type="common">Aeromonas shigelloides</name>
    <dbReference type="NCBI Taxonomy" id="703"/>
    <lineage>
        <taxon>Bacteria</taxon>
        <taxon>Pseudomonadati</taxon>
        <taxon>Pseudomonadota</taxon>
        <taxon>Gammaproteobacteria</taxon>
        <taxon>Enterobacterales</taxon>
        <taxon>Enterobacteriaceae</taxon>
        <taxon>Plesiomonas</taxon>
    </lineage>
</organism>
<dbReference type="InterPro" id="IPR025229">
    <property type="entry name" value="YniB-like"/>
</dbReference>
<keyword evidence="1" id="KW-0472">Membrane</keyword>
<sequence length="180" mass="20341">MNYKNAVVLAVCKRLIGWVLLITGMLSTLVSILKFLSLHIDNGSMAAAFLADPYKQLYIFVYGKTDFLSFFWNNSPVPDLGSLTSTNSLYFFAVYIMIFIGSAVKNSGAKLSSRLFKTGEQIEDQLMEDQIKGVTSRSRAEIRSTLSIPDYSIFRQLLWEIIPFVITSGLMFGFYKMFGF</sequence>
<evidence type="ECO:0000313" key="3">
    <source>
        <dbReference type="Proteomes" id="UP000664658"/>
    </source>
</evidence>
<comment type="caution">
    <text evidence="2">The sequence shown here is derived from an EMBL/GenBank/DDBJ whole genome shotgun (WGS) entry which is preliminary data.</text>
</comment>
<dbReference type="AlphaFoldDB" id="A0A8I1W7Y8"/>
<evidence type="ECO:0000256" key="1">
    <source>
        <dbReference type="SAM" id="Phobius"/>
    </source>
</evidence>
<gene>
    <name evidence="2" type="ORF">J2R62_13780</name>
</gene>
<feature type="transmembrane region" description="Helical" evidence="1">
    <location>
        <begin position="15"/>
        <end position="36"/>
    </location>
</feature>
<evidence type="ECO:0008006" key="4">
    <source>
        <dbReference type="Google" id="ProtNLM"/>
    </source>
</evidence>
<name>A0A8I1W7Y8_PLESH</name>
<dbReference type="EMBL" id="JAFNAA010000016">
    <property type="protein sequence ID" value="MBO1109268.1"/>
    <property type="molecule type" value="Genomic_DNA"/>
</dbReference>
<keyword evidence="1" id="KW-0812">Transmembrane</keyword>
<reference evidence="2" key="1">
    <citation type="submission" date="2021-03" db="EMBL/GenBank/DDBJ databases">
        <title>Plesiomonas shigelloides zfcc0051, isolated from zebrafish feces.</title>
        <authorList>
            <person name="Vanderhoek Z."/>
            <person name="Gaulke C."/>
        </authorList>
    </citation>
    <scope>NUCLEOTIDE SEQUENCE</scope>
    <source>
        <strain evidence="2">Zfcc0051</strain>
    </source>
</reference>